<dbReference type="Proteomes" id="UP000287996">
    <property type="component" value="Unassembled WGS sequence"/>
</dbReference>
<dbReference type="OrthoDB" id="625456at2"/>
<evidence type="ECO:0000313" key="4">
    <source>
        <dbReference type="Proteomes" id="UP000287996"/>
    </source>
</evidence>
<comment type="caution">
    <text evidence="3">The sequence shown here is derived from an EMBL/GenBank/DDBJ whole genome shotgun (WGS) entry which is preliminary data.</text>
</comment>
<keyword evidence="4" id="KW-1185">Reference proteome</keyword>
<evidence type="ECO:0008006" key="5">
    <source>
        <dbReference type="Google" id="ProtNLM"/>
    </source>
</evidence>
<keyword evidence="2" id="KW-0732">Signal</keyword>
<proteinExistence type="predicted"/>
<feature type="region of interest" description="Disordered" evidence="1">
    <location>
        <begin position="53"/>
        <end position="82"/>
    </location>
</feature>
<accession>A0A432ZFA5</accession>
<evidence type="ECO:0000256" key="2">
    <source>
        <dbReference type="SAM" id="SignalP"/>
    </source>
</evidence>
<name>A0A432ZFA5_9GAMM</name>
<evidence type="ECO:0000313" key="3">
    <source>
        <dbReference type="EMBL" id="RUO76570.1"/>
    </source>
</evidence>
<dbReference type="RefSeq" id="WP_126842764.1">
    <property type="nucleotide sequence ID" value="NZ_PIQH01000014.1"/>
</dbReference>
<protein>
    <recommendedName>
        <fullName evidence="5">Carbohydrate porin</fullName>
    </recommendedName>
</protein>
<reference evidence="3 4" key="1">
    <citation type="journal article" date="2011" name="Front. Microbiol.">
        <title>Genomic signatures of strain selection and enhancement in Bacillus atrophaeus var. globigii, a historical biowarfare simulant.</title>
        <authorList>
            <person name="Gibbons H.S."/>
            <person name="Broomall S.M."/>
            <person name="McNew L.A."/>
            <person name="Daligault H."/>
            <person name="Chapman C."/>
            <person name="Bruce D."/>
            <person name="Karavis M."/>
            <person name="Krepps M."/>
            <person name="McGregor P.A."/>
            <person name="Hong C."/>
            <person name="Park K.H."/>
            <person name="Akmal A."/>
            <person name="Feldman A."/>
            <person name="Lin J.S."/>
            <person name="Chang W.E."/>
            <person name="Higgs B.W."/>
            <person name="Demirev P."/>
            <person name="Lindquist J."/>
            <person name="Liem A."/>
            <person name="Fochler E."/>
            <person name="Read T.D."/>
            <person name="Tapia R."/>
            <person name="Johnson S."/>
            <person name="Bishop-Lilly K.A."/>
            <person name="Detter C."/>
            <person name="Han C."/>
            <person name="Sozhamannan S."/>
            <person name="Rosenzweig C.N."/>
            <person name="Skowronski E.W."/>
        </authorList>
    </citation>
    <scope>NUCLEOTIDE SEQUENCE [LARGE SCALE GENOMIC DNA]</scope>
    <source>
        <strain evidence="3 4">CC-PW-9</strain>
    </source>
</reference>
<dbReference type="AlphaFoldDB" id="A0A432ZFA5"/>
<feature type="chain" id="PRO_5019217184" description="Carbohydrate porin" evidence="2">
    <location>
        <begin position="23"/>
        <end position="453"/>
    </location>
</feature>
<sequence length="453" mass="51257">MYKRLLPLSLAVAAALPAASFAQDGNDLAQVKEEIAALKQQIAKLEQKLEQEKQQQADEQRQLVADRSQQRQRERRRQPDTGVQARLDKLESRVDDAQNWPIRIGGAVRFQYVYENYNTAQQNRTGDFDFDIFRLDFDGEIGGVILSAQYRWFQYMEAVQHAWFGYNFTPELQGQVGVVKVPFGNMPYNSHSYFFDSTFYVGLEDEHDNGVRLKYRSDQWDFDVGFYKSDEQGGVDGFVSDRTARYSYDPVGILLPGQGVYDKPGVAIGESNSWAVRGAHKWHWGDSEQLELGVSSQWGNLYSPSENVGNRKAYAVHGVYNNGPWEVMLQYSDYEYDMDIENRGISVGAYAFYDGIPASAKLYTGNVAYTLPVDIGPITSLTFYNDYSLTTDREGYHDDTWMNITGVAVAAGGGVYTYVDLVKAKNHPFIGGSMAQDGGEVNTRFNINFGYYF</sequence>
<gene>
    <name evidence="3" type="ORF">CWI84_11665</name>
</gene>
<dbReference type="SUPFAM" id="SSF56935">
    <property type="entry name" value="Porins"/>
    <property type="match status" value="1"/>
</dbReference>
<feature type="signal peptide" evidence="2">
    <location>
        <begin position="1"/>
        <end position="22"/>
    </location>
</feature>
<evidence type="ECO:0000256" key="1">
    <source>
        <dbReference type="SAM" id="MobiDB-lite"/>
    </source>
</evidence>
<organism evidence="3 4">
    <name type="scientific">Idiomarina tyrosinivorans</name>
    <dbReference type="NCBI Taxonomy" id="1445662"/>
    <lineage>
        <taxon>Bacteria</taxon>
        <taxon>Pseudomonadati</taxon>
        <taxon>Pseudomonadota</taxon>
        <taxon>Gammaproteobacteria</taxon>
        <taxon>Alteromonadales</taxon>
        <taxon>Idiomarinaceae</taxon>
        <taxon>Idiomarina</taxon>
    </lineage>
</organism>
<dbReference type="EMBL" id="PIQH01000014">
    <property type="protein sequence ID" value="RUO76570.1"/>
    <property type="molecule type" value="Genomic_DNA"/>
</dbReference>